<dbReference type="InterPro" id="IPR050250">
    <property type="entry name" value="Macrolide_Exporter_MacB"/>
</dbReference>
<accession>A0A4Q5M5K5</accession>
<keyword evidence="2" id="KW-1003">Cell membrane</keyword>
<dbReference type="EMBL" id="SEWF01000001">
    <property type="protein sequence ID" value="RYU97728.1"/>
    <property type="molecule type" value="Genomic_DNA"/>
</dbReference>
<evidence type="ECO:0000259" key="7">
    <source>
        <dbReference type="Pfam" id="PF02687"/>
    </source>
</evidence>
<dbReference type="GO" id="GO:0022857">
    <property type="term" value="F:transmembrane transporter activity"/>
    <property type="evidence" value="ECO:0007669"/>
    <property type="project" value="TreeGrafter"/>
</dbReference>
<comment type="caution">
    <text evidence="9">The sequence shown here is derived from an EMBL/GenBank/DDBJ whole genome shotgun (WGS) entry which is preliminary data.</text>
</comment>
<feature type="domain" description="ABC3 transporter permease C-terminal" evidence="7">
    <location>
        <begin position="293"/>
        <end position="409"/>
    </location>
</feature>
<dbReference type="OrthoDB" id="5933722at2"/>
<keyword evidence="5 6" id="KW-0472">Membrane</keyword>
<gene>
    <name evidence="9" type="ORF">EWM59_00985</name>
</gene>
<dbReference type="Pfam" id="PF02687">
    <property type="entry name" value="FtsX"/>
    <property type="match status" value="2"/>
</dbReference>
<protein>
    <submittedName>
        <fullName evidence="9">ABC transporter permease</fullName>
    </submittedName>
</protein>
<feature type="transmembrane region" description="Helical" evidence="6">
    <location>
        <begin position="759"/>
        <end position="779"/>
    </location>
</feature>
<evidence type="ECO:0000256" key="4">
    <source>
        <dbReference type="ARBA" id="ARBA00022989"/>
    </source>
</evidence>
<evidence type="ECO:0000256" key="5">
    <source>
        <dbReference type="ARBA" id="ARBA00023136"/>
    </source>
</evidence>
<dbReference type="Proteomes" id="UP000293162">
    <property type="component" value="Unassembled WGS sequence"/>
</dbReference>
<feature type="domain" description="ABC3 transporter permease C-terminal" evidence="7">
    <location>
        <begin position="676"/>
        <end position="789"/>
    </location>
</feature>
<reference evidence="9 10" key="1">
    <citation type="submission" date="2019-02" db="EMBL/GenBank/DDBJ databases">
        <title>Bacterial novel species Emticicia sp. 17J42-9 isolated from soil.</title>
        <authorList>
            <person name="Jung H.-Y."/>
        </authorList>
    </citation>
    <scope>NUCLEOTIDE SEQUENCE [LARGE SCALE GENOMIC DNA]</scope>
    <source>
        <strain evidence="9 10">17J42-9</strain>
    </source>
</reference>
<dbReference type="Pfam" id="PF12704">
    <property type="entry name" value="MacB_PCD"/>
    <property type="match status" value="1"/>
</dbReference>
<evidence type="ECO:0000256" key="1">
    <source>
        <dbReference type="ARBA" id="ARBA00004651"/>
    </source>
</evidence>
<keyword evidence="10" id="KW-1185">Reference proteome</keyword>
<evidence type="ECO:0000256" key="3">
    <source>
        <dbReference type="ARBA" id="ARBA00022692"/>
    </source>
</evidence>
<evidence type="ECO:0000313" key="10">
    <source>
        <dbReference type="Proteomes" id="UP000293162"/>
    </source>
</evidence>
<feature type="transmembrane region" description="Helical" evidence="6">
    <location>
        <begin position="288"/>
        <end position="309"/>
    </location>
</feature>
<feature type="transmembrane region" description="Helical" evidence="6">
    <location>
        <begin position="725"/>
        <end position="744"/>
    </location>
</feature>
<feature type="transmembrane region" description="Helical" evidence="6">
    <location>
        <begin position="334"/>
        <end position="361"/>
    </location>
</feature>
<feature type="transmembrane region" description="Helical" evidence="6">
    <location>
        <begin position="381"/>
        <end position="404"/>
    </location>
</feature>
<evidence type="ECO:0000256" key="6">
    <source>
        <dbReference type="SAM" id="Phobius"/>
    </source>
</evidence>
<organism evidence="9 10">
    <name type="scientific">Emticicia agri</name>
    <dbReference type="NCBI Taxonomy" id="2492393"/>
    <lineage>
        <taxon>Bacteria</taxon>
        <taxon>Pseudomonadati</taxon>
        <taxon>Bacteroidota</taxon>
        <taxon>Cytophagia</taxon>
        <taxon>Cytophagales</taxon>
        <taxon>Leadbetterellaceae</taxon>
        <taxon>Emticicia</taxon>
    </lineage>
</organism>
<sequence length="797" mass="89313">MLQNYFTIAWRNLTKNKSYSFINIGGLAIGIAVAILIAFWIHDELTFNQSHQNYDRIGQVMRHDWYNGRKETGGQSSPMPLGNKLRDAYKDAFTHVVISTNPVNYIIASADKKFTQAGRFMQAGAPELLTLHMLQGSRAGLQEIHTILLSETLAKKLFGNTNPINKVVTIDTQVNTKVTGVYQDFPTNSEFRGISYIAPFELYLTFNEWANAARDNWGDNSFPIYVQIAPNQTFEQVSAKIKNTMLPHLNAEKAKQKPEVFLHPMAKWHLYSNFENGVNITSEAFKYIIFYATIGLFVLLLACINFTNLSTARSEKRAKEVGIRKAMGSLRAQLAIQFLSETLLITGFALVLSVGLVFLILPWFNNVADKEIAILWAKPLFWLLSLTFTLLTAILAGLYPAFYLSSLQPIKTLKGVFHGGRAALISRKLLVVVQFTISITLIIGTSIVYRQLQMAKNRPVGYNTEGLLSFPKNGFQGKESVLRNELIRSGAVVEVAESGSELTSQGSNNTGFDWKGKTTGMKDDFGTLRVSYEYGKTVGWQFIAGRDFSRKFSSNSSGIIVNESAVKLMGLQNPVGEVVRSTHWHKGNYVILGVVKDMVMASPFEKVRPAIFSLQGNKRFILIKINPQTSTHQALSQIQEIFNKIAPAVPFEYKFINEEYAHKFANEERIGKLAYFFSVLAILISCLGLFGLASFMAEQRTKEIGIRKVLGASVLNLLGLLSKDFVRLIIISFFIAIPIAYFFLDNWLQKYAYRTELSWWIFALSGLGALVVTLLTVSYQSIKVALKNPVKNLTPNP</sequence>
<comment type="subcellular location">
    <subcellularLocation>
        <location evidence="1">Cell membrane</location>
        <topology evidence="1">Multi-pass membrane protein</topology>
    </subcellularLocation>
</comment>
<feature type="transmembrane region" description="Helical" evidence="6">
    <location>
        <begin position="429"/>
        <end position="449"/>
    </location>
</feature>
<proteinExistence type="predicted"/>
<keyword evidence="3 6" id="KW-0812">Transmembrane</keyword>
<dbReference type="InterPro" id="IPR003838">
    <property type="entry name" value="ABC3_permease_C"/>
</dbReference>
<dbReference type="InterPro" id="IPR025857">
    <property type="entry name" value="MacB_PCD"/>
</dbReference>
<name>A0A4Q5M5K5_9BACT</name>
<evidence type="ECO:0000259" key="8">
    <source>
        <dbReference type="Pfam" id="PF12704"/>
    </source>
</evidence>
<keyword evidence="4 6" id="KW-1133">Transmembrane helix</keyword>
<feature type="domain" description="MacB-like periplasmic core" evidence="8">
    <location>
        <begin position="20"/>
        <end position="243"/>
    </location>
</feature>
<feature type="transmembrane region" description="Helical" evidence="6">
    <location>
        <begin position="673"/>
        <end position="697"/>
    </location>
</feature>
<dbReference type="PANTHER" id="PTHR30572:SF18">
    <property type="entry name" value="ABC-TYPE MACROLIDE FAMILY EXPORT SYSTEM PERMEASE COMPONENT 2"/>
    <property type="match status" value="1"/>
</dbReference>
<dbReference type="GO" id="GO:0005886">
    <property type="term" value="C:plasma membrane"/>
    <property type="evidence" value="ECO:0007669"/>
    <property type="project" value="UniProtKB-SubCell"/>
</dbReference>
<feature type="transmembrane region" description="Helical" evidence="6">
    <location>
        <begin position="21"/>
        <end position="41"/>
    </location>
</feature>
<evidence type="ECO:0000313" key="9">
    <source>
        <dbReference type="EMBL" id="RYU97728.1"/>
    </source>
</evidence>
<dbReference type="RefSeq" id="WP_130019072.1">
    <property type="nucleotide sequence ID" value="NZ_SEWF01000001.1"/>
</dbReference>
<dbReference type="AlphaFoldDB" id="A0A4Q5M5K5"/>
<evidence type="ECO:0000256" key="2">
    <source>
        <dbReference type="ARBA" id="ARBA00022475"/>
    </source>
</evidence>
<dbReference type="PANTHER" id="PTHR30572">
    <property type="entry name" value="MEMBRANE COMPONENT OF TRANSPORTER-RELATED"/>
    <property type="match status" value="1"/>
</dbReference>